<evidence type="ECO:0000313" key="12">
    <source>
        <dbReference type="Proteomes" id="UP000007382"/>
    </source>
</evidence>
<keyword evidence="7 9" id="KW-1133">Transmembrane helix</keyword>
<evidence type="ECO:0000313" key="11">
    <source>
        <dbReference type="EMBL" id="BAM07077.1"/>
    </source>
</evidence>
<evidence type="ECO:0000259" key="10">
    <source>
        <dbReference type="Pfam" id="PF02397"/>
    </source>
</evidence>
<comment type="subcellular location">
    <subcellularLocation>
        <location evidence="2">Cell membrane</location>
    </subcellularLocation>
    <subcellularLocation>
        <location evidence="1">Membrane</location>
        <topology evidence="1">Multi-pass membrane protein</topology>
    </subcellularLocation>
</comment>
<feature type="transmembrane region" description="Helical" evidence="9">
    <location>
        <begin position="88"/>
        <end position="105"/>
    </location>
</feature>
<organism evidence="11 12">
    <name type="scientific">Leptospirillum ferrooxidans (strain C2-3)</name>
    <dbReference type="NCBI Taxonomy" id="1162668"/>
    <lineage>
        <taxon>Bacteria</taxon>
        <taxon>Pseudomonadati</taxon>
        <taxon>Nitrospirota</taxon>
        <taxon>Nitrospiria</taxon>
        <taxon>Nitrospirales</taxon>
        <taxon>Nitrospiraceae</taxon>
        <taxon>Leptospirillum</taxon>
    </lineage>
</organism>
<dbReference type="Proteomes" id="UP000007382">
    <property type="component" value="Chromosome"/>
</dbReference>
<dbReference type="AlphaFoldDB" id="I0IP78"/>
<evidence type="ECO:0000256" key="3">
    <source>
        <dbReference type="ARBA" id="ARBA00006464"/>
    </source>
</evidence>
<keyword evidence="12" id="KW-1185">Reference proteome</keyword>
<reference evidence="12" key="2">
    <citation type="submission" date="2012-03" db="EMBL/GenBank/DDBJ databases">
        <title>The complete genome sequence of the pioneer microbe on fresh volcanic deposit, Leptospirillum ferrooxidans strain C2-3.</title>
        <authorList>
            <person name="Fujimura R."/>
            <person name="Sato Y."/>
            <person name="Nishizawa T."/>
            <person name="Nanba K."/>
            <person name="Oshima K."/>
            <person name="Hattori M."/>
            <person name="Kamijo T."/>
            <person name="Ohta H."/>
        </authorList>
    </citation>
    <scope>NUCLEOTIDE SEQUENCE [LARGE SCALE GENOMIC DNA]</scope>
    <source>
        <strain evidence="12">C2-3</strain>
    </source>
</reference>
<accession>I0IP78</accession>
<feature type="transmembrane region" description="Helical" evidence="9">
    <location>
        <begin position="298"/>
        <end position="322"/>
    </location>
</feature>
<sequence length="494" mass="56886">MRLINGWLFVLCLMVADLSAFYLSLTVSYFSKVLFLGPLFGVVEPHALLYFLSLWWMPLVLVVVFSFEGLYGRRLPFWSETQKVTKSIFLSFLMLFTIISLDKLSGSTSRLIFLETGFFCVFLIPLVRHLIKPLLHRWGLGTLDVVLVGGEEGVRLVSLGLTRDHYMGIRPMAWICAPAGLPVEEISCRPGRSKEGNFLSEKKPPTLMCLGSWEDWRRGNIPLAVRGAVVAAPSLHAREVTGIANELHRDFRDVYIVPNVSQVNLVSSELIFLFYEEIFLLGIRNSLHSRLNRNIKSVVDWIFAFFLFLIFFIPALLIALLIRVSSPGSVIFTQKRYGYQGRTFSILKFRTMYKGAHESLEEMLSKNVEINTEYQRNHKLKHDPRVTPIGRWLRATSLDELPQLINVLKREMSLVGPRPAFEKEVFEHYGDQASEYMLVRPGITGLWQVTGRNDRPFDVRVRLDLWYIRNWSLWLDIMILFRTIGVVLLKKGSY</sequence>
<evidence type="ECO:0000256" key="4">
    <source>
        <dbReference type="ARBA" id="ARBA00022475"/>
    </source>
</evidence>
<keyword evidence="5 11" id="KW-0808">Transferase</keyword>
<dbReference type="KEGG" id="lfc:LFE_1394"/>
<dbReference type="STRING" id="1162668.LFE_1394"/>
<evidence type="ECO:0000256" key="9">
    <source>
        <dbReference type="SAM" id="Phobius"/>
    </source>
</evidence>
<evidence type="ECO:0000256" key="5">
    <source>
        <dbReference type="ARBA" id="ARBA00022679"/>
    </source>
</evidence>
<gene>
    <name evidence="11" type="ordered locus">LFE_1394</name>
</gene>
<evidence type="ECO:0000256" key="6">
    <source>
        <dbReference type="ARBA" id="ARBA00022692"/>
    </source>
</evidence>
<dbReference type="EMBL" id="AP012342">
    <property type="protein sequence ID" value="BAM07077.1"/>
    <property type="molecule type" value="Genomic_DNA"/>
</dbReference>
<dbReference type="PATRIC" id="fig|1162668.3.peg.1657"/>
<evidence type="ECO:0000256" key="1">
    <source>
        <dbReference type="ARBA" id="ARBA00004141"/>
    </source>
</evidence>
<dbReference type="PANTHER" id="PTHR30576:SF4">
    <property type="entry name" value="UNDECAPRENYL-PHOSPHATE GALACTOSE PHOSPHOTRANSFERASE"/>
    <property type="match status" value="1"/>
</dbReference>
<keyword evidence="8 9" id="KW-0472">Membrane</keyword>
<dbReference type="RefSeq" id="WP_014449565.1">
    <property type="nucleotide sequence ID" value="NC_017094.1"/>
</dbReference>
<dbReference type="PANTHER" id="PTHR30576">
    <property type="entry name" value="COLANIC BIOSYNTHESIS UDP-GLUCOSE LIPID CARRIER TRANSFERASE"/>
    <property type="match status" value="1"/>
</dbReference>
<feature type="transmembrane region" description="Helical" evidence="9">
    <location>
        <begin position="47"/>
        <end position="67"/>
    </location>
</feature>
<dbReference type="Pfam" id="PF02397">
    <property type="entry name" value="Bac_transf"/>
    <property type="match status" value="1"/>
</dbReference>
<proteinExistence type="inferred from homology"/>
<keyword evidence="4" id="KW-1003">Cell membrane</keyword>
<evidence type="ECO:0000256" key="2">
    <source>
        <dbReference type="ARBA" id="ARBA00004236"/>
    </source>
</evidence>
<evidence type="ECO:0000256" key="7">
    <source>
        <dbReference type="ARBA" id="ARBA00022989"/>
    </source>
</evidence>
<feature type="domain" description="Bacterial sugar transferase" evidence="10">
    <location>
        <begin position="296"/>
        <end position="488"/>
    </location>
</feature>
<keyword evidence="6 9" id="KW-0812">Transmembrane</keyword>
<reference evidence="11 12" key="1">
    <citation type="journal article" date="2012" name="J. Bacteriol.">
        <title>Complete Genome Sequence of Leptospirillum ferrooxidans Strain C2-3, Isolated from a Fresh Volcanic Ash Deposit on the Island of Miyake, Japan.</title>
        <authorList>
            <person name="Fujimura R."/>
            <person name="Sato Y."/>
            <person name="Nishizawa T."/>
            <person name="Oshima K."/>
            <person name="Kim S.-W."/>
            <person name="Hattori M."/>
            <person name="Kamijo T."/>
            <person name="Ohta H."/>
        </authorList>
    </citation>
    <scope>NUCLEOTIDE SEQUENCE [LARGE SCALE GENOMIC DNA]</scope>
    <source>
        <strain evidence="11 12">C2-3</strain>
    </source>
</reference>
<dbReference type="GO" id="GO:0005886">
    <property type="term" value="C:plasma membrane"/>
    <property type="evidence" value="ECO:0007669"/>
    <property type="project" value="UniProtKB-SubCell"/>
</dbReference>
<name>I0IP78_LEPFC</name>
<dbReference type="GO" id="GO:0016780">
    <property type="term" value="F:phosphotransferase activity, for other substituted phosphate groups"/>
    <property type="evidence" value="ECO:0007669"/>
    <property type="project" value="TreeGrafter"/>
</dbReference>
<protein>
    <submittedName>
        <fullName evidence="11">Putative undecaprenylphosphate galactose phosphotransferase</fullName>
    </submittedName>
</protein>
<feature type="transmembrane region" description="Helical" evidence="9">
    <location>
        <begin position="7"/>
        <end position="27"/>
    </location>
</feature>
<dbReference type="OrthoDB" id="9808602at2"/>
<dbReference type="HOGENOM" id="CLU_024920_3_5_0"/>
<comment type="similarity">
    <text evidence="3">Belongs to the bacterial sugar transferase family.</text>
</comment>
<dbReference type="InterPro" id="IPR017475">
    <property type="entry name" value="EPS_sugar_tfrase"/>
</dbReference>
<evidence type="ECO:0000256" key="8">
    <source>
        <dbReference type="ARBA" id="ARBA00023136"/>
    </source>
</evidence>
<dbReference type="NCBIfam" id="TIGR03025">
    <property type="entry name" value="EPS_sugtrans"/>
    <property type="match status" value="1"/>
</dbReference>
<feature type="transmembrane region" description="Helical" evidence="9">
    <location>
        <begin position="111"/>
        <end position="131"/>
    </location>
</feature>
<dbReference type="eggNOG" id="COG2148">
    <property type="taxonomic scope" value="Bacteria"/>
</dbReference>
<dbReference type="InterPro" id="IPR003362">
    <property type="entry name" value="Bact_transf"/>
</dbReference>